<keyword evidence="3" id="KW-1133">Transmembrane helix</keyword>
<comment type="caution">
    <text evidence="4">The sequence shown here is derived from an EMBL/GenBank/DDBJ whole genome shotgun (WGS) entry which is preliminary data.</text>
</comment>
<dbReference type="InterPro" id="IPR016032">
    <property type="entry name" value="Sig_transdc_resp-reg_C-effctor"/>
</dbReference>
<dbReference type="RefSeq" id="WP_191162242.1">
    <property type="nucleotide sequence ID" value="NZ_JACWMX010000002.1"/>
</dbReference>
<dbReference type="AlphaFoldDB" id="A0A926NNB5"/>
<gene>
    <name evidence="4" type="ORF">IDJ76_07295</name>
</gene>
<dbReference type="InterPro" id="IPR019734">
    <property type="entry name" value="TPR_rpt"/>
</dbReference>
<dbReference type="Proteomes" id="UP000619078">
    <property type="component" value="Unassembled WGS sequence"/>
</dbReference>
<dbReference type="Gene3D" id="1.25.40.10">
    <property type="entry name" value="Tetratricopeptide repeat domain"/>
    <property type="match status" value="1"/>
</dbReference>
<dbReference type="PROSITE" id="PS50005">
    <property type="entry name" value="TPR"/>
    <property type="match status" value="1"/>
</dbReference>
<evidence type="ECO:0000313" key="4">
    <source>
        <dbReference type="EMBL" id="MBD1392896.1"/>
    </source>
</evidence>
<dbReference type="InterPro" id="IPR036388">
    <property type="entry name" value="WH-like_DNA-bd_sf"/>
</dbReference>
<proteinExistence type="predicted"/>
<evidence type="ECO:0000256" key="1">
    <source>
        <dbReference type="PROSITE-ProRule" id="PRU00339"/>
    </source>
</evidence>
<dbReference type="InterPro" id="IPR011990">
    <property type="entry name" value="TPR-like_helical_dom_sf"/>
</dbReference>
<keyword evidence="3" id="KW-0472">Membrane</keyword>
<dbReference type="GO" id="GO:0006355">
    <property type="term" value="P:regulation of DNA-templated transcription"/>
    <property type="evidence" value="ECO:0007669"/>
    <property type="project" value="InterPro"/>
</dbReference>
<keyword evidence="3" id="KW-0812">Transmembrane</keyword>
<accession>A0A926NNB5</accession>
<evidence type="ECO:0000256" key="2">
    <source>
        <dbReference type="SAM" id="Coils"/>
    </source>
</evidence>
<dbReference type="EMBL" id="JACWMX010000002">
    <property type="protein sequence ID" value="MBD1392896.1"/>
    <property type="molecule type" value="Genomic_DNA"/>
</dbReference>
<dbReference type="GO" id="GO:0003677">
    <property type="term" value="F:DNA binding"/>
    <property type="evidence" value="ECO:0007669"/>
    <property type="project" value="InterPro"/>
</dbReference>
<keyword evidence="2" id="KW-0175">Coiled coil</keyword>
<name>A0A926NNB5_9SPHI</name>
<feature type="transmembrane region" description="Helical" evidence="3">
    <location>
        <begin position="376"/>
        <end position="393"/>
    </location>
</feature>
<keyword evidence="1" id="KW-0802">TPR repeat</keyword>
<reference evidence="4" key="1">
    <citation type="submission" date="2020-09" db="EMBL/GenBank/DDBJ databases">
        <title>Novel species of Mucilaginibacter isolated from a glacier on the Tibetan Plateau.</title>
        <authorList>
            <person name="Liu Q."/>
            <person name="Xin Y.-H."/>
        </authorList>
    </citation>
    <scope>NUCLEOTIDE SEQUENCE</scope>
    <source>
        <strain evidence="4">ZB1P21</strain>
    </source>
</reference>
<organism evidence="4 5">
    <name type="scientific">Mucilaginibacter glaciei</name>
    <dbReference type="NCBI Taxonomy" id="2772109"/>
    <lineage>
        <taxon>Bacteria</taxon>
        <taxon>Pseudomonadati</taxon>
        <taxon>Bacteroidota</taxon>
        <taxon>Sphingobacteriia</taxon>
        <taxon>Sphingobacteriales</taxon>
        <taxon>Sphingobacteriaceae</taxon>
        <taxon>Mucilaginibacter</taxon>
    </lineage>
</organism>
<sequence>MYKPTLFEQIKALSKGDRVEPSRIIYKKSCREMTEEDAMQSLNDLSVIANTLDDKQLQCAVFDMRSDYYSVNKGYNQLSTKLFDDAIQYAKDQKLKAEIGIYMHRKAIYYFVYKQNTQACRYFLLSQDEFRKVGFNNIPNIGGLFSETADFYYSLGDFDNARYNLKNALLYQDPLARNRINIINTIGLTYRNAGHYSVAMQYFNQAFRIAKERKDSVWVTIAEGNIGSVYFLQHNYAKALPLIKADYQNSQKYELFQNSAIALLRLIRIDIDSHDYKQAAIRLDTANILLSKAPENVLIQRVDYYELRSILNERTGNPAESNVYRIKFEHARDSVAKRDNMTAIERVRLSWEMDKNRAELNKIKTDSEIENYKQNTIIIVLSLLIIISMLLYNRQRLKANRDQELLAIEKLRLDDELRNAKLALHGFTENLMQKNILIEEFKTEVDRLQLKSDDADGASILEKMLQAHIMTDENWQEFKKLFTKAHPTFLYNLRNKFEHLTNTDVRLLALLKLRLNNREIAGMLGITTDGVKKAKQRLRKKMDLQQDTDIDEVLTAI</sequence>
<evidence type="ECO:0000313" key="5">
    <source>
        <dbReference type="Proteomes" id="UP000619078"/>
    </source>
</evidence>
<feature type="coiled-coil region" evidence="2">
    <location>
        <begin position="355"/>
        <end position="451"/>
    </location>
</feature>
<keyword evidence="5" id="KW-1185">Reference proteome</keyword>
<dbReference type="SUPFAM" id="SSF46894">
    <property type="entry name" value="C-terminal effector domain of the bipartite response regulators"/>
    <property type="match status" value="1"/>
</dbReference>
<protein>
    <submittedName>
        <fullName evidence="4">Tetratricopeptide repeat protein</fullName>
    </submittedName>
</protein>
<dbReference type="Gene3D" id="1.10.10.10">
    <property type="entry name" value="Winged helix-like DNA-binding domain superfamily/Winged helix DNA-binding domain"/>
    <property type="match status" value="1"/>
</dbReference>
<feature type="repeat" description="TPR" evidence="1">
    <location>
        <begin position="180"/>
        <end position="213"/>
    </location>
</feature>
<dbReference type="SUPFAM" id="SSF48452">
    <property type="entry name" value="TPR-like"/>
    <property type="match status" value="1"/>
</dbReference>
<evidence type="ECO:0000256" key="3">
    <source>
        <dbReference type="SAM" id="Phobius"/>
    </source>
</evidence>